<accession>A0ABS8RHS8</accession>
<comment type="caution">
    <text evidence="1">The sequence shown here is derived from an EMBL/GenBank/DDBJ whole genome shotgun (WGS) entry which is preliminary data.</text>
</comment>
<keyword evidence="2" id="KW-1185">Reference proteome</keyword>
<organism evidence="1 2">
    <name type="scientific">Datura stramonium</name>
    <name type="common">Jimsonweed</name>
    <name type="synonym">Common thornapple</name>
    <dbReference type="NCBI Taxonomy" id="4076"/>
    <lineage>
        <taxon>Eukaryota</taxon>
        <taxon>Viridiplantae</taxon>
        <taxon>Streptophyta</taxon>
        <taxon>Embryophyta</taxon>
        <taxon>Tracheophyta</taxon>
        <taxon>Spermatophyta</taxon>
        <taxon>Magnoliopsida</taxon>
        <taxon>eudicotyledons</taxon>
        <taxon>Gunneridae</taxon>
        <taxon>Pentapetalae</taxon>
        <taxon>asterids</taxon>
        <taxon>lamiids</taxon>
        <taxon>Solanales</taxon>
        <taxon>Solanaceae</taxon>
        <taxon>Solanoideae</taxon>
        <taxon>Datureae</taxon>
        <taxon>Datura</taxon>
    </lineage>
</organism>
<evidence type="ECO:0000313" key="2">
    <source>
        <dbReference type="Proteomes" id="UP000823775"/>
    </source>
</evidence>
<evidence type="ECO:0000313" key="1">
    <source>
        <dbReference type="EMBL" id="MCD7446388.1"/>
    </source>
</evidence>
<name>A0ABS8RHS8_DATST</name>
<dbReference type="EMBL" id="JACEIK010000013">
    <property type="protein sequence ID" value="MCD7446388.1"/>
    <property type="molecule type" value="Genomic_DNA"/>
</dbReference>
<reference evidence="1 2" key="1">
    <citation type="journal article" date="2021" name="BMC Genomics">
        <title>Datura genome reveals duplications of psychoactive alkaloid biosynthetic genes and high mutation rate following tissue culture.</title>
        <authorList>
            <person name="Rajewski A."/>
            <person name="Carter-House D."/>
            <person name="Stajich J."/>
            <person name="Litt A."/>
        </authorList>
    </citation>
    <scope>NUCLEOTIDE SEQUENCE [LARGE SCALE GENOMIC DNA]</scope>
    <source>
        <strain evidence="1">AR-01</strain>
    </source>
</reference>
<dbReference type="Proteomes" id="UP000823775">
    <property type="component" value="Unassembled WGS sequence"/>
</dbReference>
<proteinExistence type="predicted"/>
<protein>
    <submittedName>
        <fullName evidence="1">Uncharacterized protein</fullName>
    </submittedName>
</protein>
<gene>
    <name evidence="1" type="ORF">HAX54_005996</name>
</gene>
<sequence>MPIWKFHGDGRLKGALKRCFWICYMLPDLHRRCTLDFLFITEKLRATGAWFGKIPTGFLKYLKGHGCIEHAILRRKVKSGWHEGDMEFEVSIFDSSQREREYGAEEKAHTPEETWKKFEFKDAMEEIKPNIMSLHKAFPDLEAAKDMLRSPHLILHQTPLDFKVFDACSQTICTGKWLLKQKEMYDNDKR</sequence>